<reference evidence="15" key="1">
    <citation type="submission" date="2015-02" db="EMBL/GenBank/DDBJ databases">
        <authorList>
            <person name="Gon?alves P."/>
        </authorList>
    </citation>
    <scope>NUCLEOTIDE SEQUENCE [LARGE SCALE GENOMIC DNA]</scope>
</reference>
<dbReference type="InterPro" id="IPR039261">
    <property type="entry name" value="FNR_nucleotide-bd"/>
</dbReference>
<dbReference type="InterPro" id="IPR013112">
    <property type="entry name" value="FAD-bd_8"/>
</dbReference>
<dbReference type="GO" id="GO:0005886">
    <property type="term" value="C:plasma membrane"/>
    <property type="evidence" value="ECO:0007669"/>
    <property type="project" value="TreeGrafter"/>
</dbReference>
<feature type="transmembrane region" description="Helical" evidence="12">
    <location>
        <begin position="142"/>
        <end position="167"/>
    </location>
</feature>
<keyword evidence="9 12" id="KW-0472">Membrane</keyword>
<evidence type="ECO:0000256" key="3">
    <source>
        <dbReference type="ARBA" id="ARBA00022448"/>
    </source>
</evidence>
<dbReference type="InterPro" id="IPR051410">
    <property type="entry name" value="Ferric/Cupric_Reductase"/>
</dbReference>
<dbReference type="PANTHER" id="PTHR32361">
    <property type="entry name" value="FERRIC/CUPRIC REDUCTASE TRANSMEMBRANE COMPONENT"/>
    <property type="match status" value="1"/>
</dbReference>
<gene>
    <name evidence="14" type="primary">SPOSA6832_01531</name>
</gene>
<dbReference type="Pfam" id="PF08022">
    <property type="entry name" value="FAD_binding_8"/>
    <property type="match status" value="1"/>
</dbReference>
<dbReference type="SFLD" id="SFLDG01168">
    <property type="entry name" value="Ferric_reductase_subgroup_(FRE"/>
    <property type="match status" value="1"/>
</dbReference>
<dbReference type="SFLD" id="SFLDS00052">
    <property type="entry name" value="Ferric_Reductase_Domain"/>
    <property type="match status" value="1"/>
</dbReference>
<dbReference type="AlphaFoldDB" id="A0A0D6EIX4"/>
<dbReference type="GO" id="GO:0006879">
    <property type="term" value="P:intracellular iron ion homeostasis"/>
    <property type="evidence" value="ECO:0007669"/>
    <property type="project" value="TreeGrafter"/>
</dbReference>
<feature type="transmembrane region" description="Helical" evidence="12">
    <location>
        <begin position="214"/>
        <end position="237"/>
    </location>
</feature>
<sequence>MSSEEVERQDAANAHFQERYQWVLLGVMGVLMLRRASRAFLYRRPCANLAQGGDDTASATEKGVAADKEGGHRASYRPSTLVKLDSWAMHPVLGALTPVKLFLISAVIGVNLPFILVTSTSIRGPHTAQVNTPHAVALRCGWMAIAQAPAVFSTMGRVNLVSFLTGIPYQSVRFAHKVFACAWLVLAVTHWLGMTLSNLKWKGHDAVAALYREYFVRFGIVTLIGLLVACLFSVRFFRRRLYEAWLLLHQASGIIILTGVYHHAPPVRPYTYAAIALWALERLLRIFQLFSLLQFRPRRPVTKARATLAHGAITLLVPFPRGSWEAGQHAYIGAPLLSFPSRELSYSHLHFIAAFPTHLGIAWQLHPFSIANVPIRSQPEQEMLFVMRVQEGMTARLAKRLSQRLGGTDEIWLALEGPYGKSSYDTALFRDVLLVAGGSGITHCMSVLTDAIEKAKFASGRARRIHLVWVLQSVEQSSWVVSHLFRTVKRADAAGIDLKLSFFVTRGALSPAPSPTDRGTISPEYSPTDSRDGFIGSEPDYGLDSRGGSLTSSDLLLLHESTKENVAVLSGRPELGEIVRTGVDEASGTLLLVVTCGPTPMTDAVRTEVAHLRAKHRIELEVASFEF</sequence>
<evidence type="ECO:0000313" key="14">
    <source>
        <dbReference type="EMBL" id="CEQ39977.1"/>
    </source>
</evidence>
<dbReference type="InterPro" id="IPR013130">
    <property type="entry name" value="Fe3_Rdtase_TM_dom"/>
</dbReference>
<feature type="transmembrane region" description="Helical" evidence="12">
    <location>
        <begin position="20"/>
        <end position="36"/>
    </location>
</feature>
<keyword evidence="8" id="KW-0406">Ion transport</keyword>
<accession>A0A0D6EIX4</accession>
<evidence type="ECO:0000256" key="7">
    <source>
        <dbReference type="ARBA" id="ARBA00023002"/>
    </source>
</evidence>
<evidence type="ECO:0000256" key="6">
    <source>
        <dbReference type="ARBA" id="ARBA00022989"/>
    </source>
</evidence>
<dbReference type="Pfam" id="PF08030">
    <property type="entry name" value="NAD_binding_6"/>
    <property type="match status" value="1"/>
</dbReference>
<dbReference type="CDD" id="cd06186">
    <property type="entry name" value="NOX_Duox_like_FAD_NADP"/>
    <property type="match status" value="1"/>
</dbReference>
<feature type="domain" description="FAD-binding FR-type" evidence="13">
    <location>
        <begin position="293"/>
        <end position="425"/>
    </location>
</feature>
<feature type="transmembrane region" description="Helical" evidence="12">
    <location>
        <begin position="174"/>
        <end position="194"/>
    </location>
</feature>
<organism evidence="14 15">
    <name type="scientific">Sporidiobolus salmonicolor</name>
    <name type="common">Yeast-like fungus</name>
    <name type="synonym">Sporobolomyces salmonicolor</name>
    <dbReference type="NCBI Taxonomy" id="5005"/>
    <lineage>
        <taxon>Eukaryota</taxon>
        <taxon>Fungi</taxon>
        <taxon>Dikarya</taxon>
        <taxon>Basidiomycota</taxon>
        <taxon>Pucciniomycotina</taxon>
        <taxon>Microbotryomycetes</taxon>
        <taxon>Sporidiobolales</taxon>
        <taxon>Sporidiobolaceae</taxon>
        <taxon>Sporobolomyces</taxon>
    </lineage>
</organism>
<dbReference type="GO" id="GO:0000293">
    <property type="term" value="F:ferric-chelate reductase activity"/>
    <property type="evidence" value="ECO:0007669"/>
    <property type="project" value="UniProtKB-ARBA"/>
</dbReference>
<feature type="region of interest" description="Disordered" evidence="11">
    <location>
        <begin position="510"/>
        <end position="533"/>
    </location>
</feature>
<feature type="transmembrane region" description="Helical" evidence="12">
    <location>
        <begin position="101"/>
        <end position="122"/>
    </location>
</feature>
<name>A0A0D6EIX4_SPOSA</name>
<comment type="similarity">
    <text evidence="2">Belongs to the ferric reductase (FRE) family.</text>
</comment>
<comment type="subcellular location">
    <subcellularLocation>
        <location evidence="1">Membrane</location>
        <topology evidence="1">Multi-pass membrane protein</topology>
    </subcellularLocation>
</comment>
<feature type="compositionally biased region" description="Polar residues" evidence="11">
    <location>
        <begin position="517"/>
        <end position="528"/>
    </location>
</feature>
<dbReference type="SUPFAM" id="SSF52343">
    <property type="entry name" value="Ferredoxin reductase-like, C-terminal NADP-linked domain"/>
    <property type="match status" value="1"/>
</dbReference>
<dbReference type="Gene3D" id="3.40.50.80">
    <property type="entry name" value="Nucleotide-binding domain of ferredoxin-NADP reductase (FNR) module"/>
    <property type="match status" value="1"/>
</dbReference>
<dbReference type="InterPro" id="IPR017927">
    <property type="entry name" value="FAD-bd_FR_type"/>
</dbReference>
<evidence type="ECO:0000256" key="2">
    <source>
        <dbReference type="ARBA" id="ARBA00006278"/>
    </source>
</evidence>
<evidence type="ECO:0000256" key="8">
    <source>
        <dbReference type="ARBA" id="ARBA00023065"/>
    </source>
</evidence>
<dbReference type="Pfam" id="PF01794">
    <property type="entry name" value="Ferric_reduct"/>
    <property type="match status" value="1"/>
</dbReference>
<dbReference type="PANTHER" id="PTHR32361:SF9">
    <property type="entry name" value="FERRIC REDUCTASE TRANSMEMBRANE COMPONENT 3-RELATED"/>
    <property type="match status" value="1"/>
</dbReference>
<dbReference type="OrthoDB" id="4494341at2759"/>
<keyword evidence="15" id="KW-1185">Reference proteome</keyword>
<keyword evidence="3" id="KW-0813">Transport</keyword>
<feature type="region of interest" description="Disordered" evidence="11">
    <location>
        <begin position="52"/>
        <end position="72"/>
    </location>
</feature>
<evidence type="ECO:0000256" key="9">
    <source>
        <dbReference type="ARBA" id="ARBA00023136"/>
    </source>
</evidence>
<evidence type="ECO:0000256" key="1">
    <source>
        <dbReference type="ARBA" id="ARBA00004141"/>
    </source>
</evidence>
<evidence type="ECO:0000256" key="4">
    <source>
        <dbReference type="ARBA" id="ARBA00022692"/>
    </source>
</evidence>
<evidence type="ECO:0000256" key="5">
    <source>
        <dbReference type="ARBA" id="ARBA00022982"/>
    </source>
</evidence>
<evidence type="ECO:0000259" key="13">
    <source>
        <dbReference type="PROSITE" id="PS51384"/>
    </source>
</evidence>
<keyword evidence="6 12" id="KW-1133">Transmembrane helix</keyword>
<feature type="transmembrane region" description="Helical" evidence="12">
    <location>
        <begin position="244"/>
        <end position="264"/>
    </location>
</feature>
<evidence type="ECO:0000256" key="12">
    <source>
        <dbReference type="SAM" id="Phobius"/>
    </source>
</evidence>
<feature type="non-terminal residue" evidence="14">
    <location>
        <position position="1"/>
    </location>
</feature>
<dbReference type="Proteomes" id="UP000243876">
    <property type="component" value="Unassembled WGS sequence"/>
</dbReference>
<evidence type="ECO:0000256" key="10">
    <source>
        <dbReference type="ARBA" id="ARBA00023180"/>
    </source>
</evidence>
<keyword evidence="10" id="KW-0325">Glycoprotein</keyword>
<keyword evidence="4 12" id="KW-0812">Transmembrane</keyword>
<dbReference type="PROSITE" id="PS51384">
    <property type="entry name" value="FAD_FR"/>
    <property type="match status" value="1"/>
</dbReference>
<dbReference type="GO" id="GO:0006826">
    <property type="term" value="P:iron ion transport"/>
    <property type="evidence" value="ECO:0007669"/>
    <property type="project" value="TreeGrafter"/>
</dbReference>
<evidence type="ECO:0000256" key="11">
    <source>
        <dbReference type="SAM" id="MobiDB-lite"/>
    </source>
</evidence>
<evidence type="ECO:0000313" key="15">
    <source>
        <dbReference type="Proteomes" id="UP000243876"/>
    </source>
</evidence>
<dbReference type="EMBL" id="CENE01000004">
    <property type="protein sequence ID" value="CEQ39977.1"/>
    <property type="molecule type" value="Genomic_DNA"/>
</dbReference>
<protein>
    <submittedName>
        <fullName evidence="14">SPOSA6832_01531-mRNA-1:cds</fullName>
    </submittedName>
</protein>
<dbReference type="InterPro" id="IPR013121">
    <property type="entry name" value="Fe_red_NAD-bd_6"/>
</dbReference>
<dbReference type="GO" id="GO:0015677">
    <property type="term" value="P:copper ion import"/>
    <property type="evidence" value="ECO:0007669"/>
    <property type="project" value="TreeGrafter"/>
</dbReference>
<proteinExistence type="inferred from homology"/>
<keyword evidence="5" id="KW-0249">Electron transport</keyword>
<keyword evidence="7" id="KW-0560">Oxidoreductase</keyword>